<proteinExistence type="predicted"/>
<dbReference type="RefSeq" id="WP_112654655.1">
    <property type="nucleotide sequence ID" value="NZ_CP043451.1"/>
</dbReference>
<name>A0AAE6JG22_9SPHI</name>
<reference evidence="3 5" key="2">
    <citation type="submission" date="2021-03" db="EMBL/GenBank/DDBJ databases">
        <title>Mucilaginibacter strains isolated from gold and copper mining confer multi heavy-metal resistance.</title>
        <authorList>
            <person name="Li Y."/>
        </authorList>
    </citation>
    <scope>NUCLEOTIDE SEQUENCE [LARGE SCALE GENOMIC DNA]</scope>
    <source>
        <strain evidence="3 5">P2-4</strain>
    </source>
</reference>
<sequence>MIIDQAQPYKDKIIELLAAEKLPIADLPETLDNFIVAIQDGTVIGVGGVEVYGDYGLLRSLAVQPEKRGLGIAGKLLTRLDTMCKLKGLTELYLLTETAPAYFERKSYLKITRDDVPAEVRASSEFSHVCPVSAIVMKKTLK</sequence>
<dbReference type="EMBL" id="CP071880">
    <property type="protein sequence ID" value="QTE52579.1"/>
    <property type="molecule type" value="Genomic_DNA"/>
</dbReference>
<dbReference type="Proteomes" id="UP000250557">
    <property type="component" value="Chromosome"/>
</dbReference>
<dbReference type="NCBIfam" id="NF040501">
    <property type="entry name" value="resist_ArsN2"/>
    <property type="match status" value="1"/>
</dbReference>
<evidence type="ECO:0000313" key="2">
    <source>
        <dbReference type="EMBL" id="QEM04903.1"/>
    </source>
</evidence>
<dbReference type="EMBL" id="CP043451">
    <property type="protein sequence ID" value="QEM04903.1"/>
    <property type="molecule type" value="Genomic_DNA"/>
</dbReference>
<reference evidence="2 4" key="1">
    <citation type="submission" date="2019-08" db="EMBL/GenBank/DDBJ databases">
        <title>Comparative genome analysis confer to the adaptation heavy metal polluted environment.</title>
        <authorList>
            <person name="Li Y."/>
        </authorList>
    </citation>
    <scope>NUCLEOTIDE SEQUENCE [LARGE SCALE GENOMIC DNA]</scope>
    <source>
        <strain evidence="2 4">P2</strain>
    </source>
</reference>
<dbReference type="PROSITE" id="PS51186">
    <property type="entry name" value="GNAT"/>
    <property type="match status" value="1"/>
</dbReference>
<dbReference type="InterPro" id="IPR000182">
    <property type="entry name" value="GNAT_dom"/>
</dbReference>
<dbReference type="GO" id="GO:0016747">
    <property type="term" value="F:acyltransferase activity, transferring groups other than amino-acyl groups"/>
    <property type="evidence" value="ECO:0007669"/>
    <property type="project" value="InterPro"/>
</dbReference>
<organism evidence="2 4">
    <name type="scientific">Mucilaginibacter rubeus</name>
    <dbReference type="NCBI Taxonomy" id="2027860"/>
    <lineage>
        <taxon>Bacteria</taxon>
        <taxon>Pseudomonadati</taxon>
        <taxon>Bacteroidota</taxon>
        <taxon>Sphingobacteriia</taxon>
        <taxon>Sphingobacteriales</taxon>
        <taxon>Sphingobacteriaceae</taxon>
        <taxon>Mucilaginibacter</taxon>
    </lineage>
</organism>
<evidence type="ECO:0000259" key="1">
    <source>
        <dbReference type="PROSITE" id="PS51186"/>
    </source>
</evidence>
<dbReference type="SUPFAM" id="SSF55729">
    <property type="entry name" value="Acyl-CoA N-acyltransferases (Nat)"/>
    <property type="match status" value="1"/>
</dbReference>
<accession>A0AAE6JG22</accession>
<evidence type="ECO:0000313" key="3">
    <source>
        <dbReference type="EMBL" id="QTE52579.1"/>
    </source>
</evidence>
<dbReference type="CDD" id="cd04301">
    <property type="entry name" value="NAT_SF"/>
    <property type="match status" value="1"/>
</dbReference>
<evidence type="ECO:0000313" key="5">
    <source>
        <dbReference type="Proteomes" id="UP000663940"/>
    </source>
</evidence>
<dbReference type="Proteomes" id="UP000663940">
    <property type="component" value="Chromosome"/>
</dbReference>
<feature type="domain" description="N-acetyltransferase" evidence="1">
    <location>
        <begin position="1"/>
        <end position="142"/>
    </location>
</feature>
<protein>
    <submittedName>
        <fullName evidence="2">GNAT family N-acetyltransferase</fullName>
    </submittedName>
</protein>
<evidence type="ECO:0000313" key="4">
    <source>
        <dbReference type="Proteomes" id="UP000250557"/>
    </source>
</evidence>
<dbReference type="AlphaFoldDB" id="A0AAE6JG22"/>
<dbReference type="Gene3D" id="3.40.630.30">
    <property type="match status" value="1"/>
</dbReference>
<gene>
    <name evidence="2" type="ORF">DIU31_015800</name>
    <name evidence="3" type="ORF">J3L21_11685</name>
</gene>
<dbReference type="InterPro" id="IPR016181">
    <property type="entry name" value="Acyl_CoA_acyltransferase"/>
</dbReference>
<keyword evidence="5" id="KW-1185">Reference proteome</keyword>
<dbReference type="Pfam" id="PF13508">
    <property type="entry name" value="Acetyltransf_7"/>
    <property type="match status" value="1"/>
</dbReference>